<evidence type="ECO:0000313" key="20">
    <source>
        <dbReference type="EMBL" id="HCW92154.1"/>
    </source>
</evidence>
<evidence type="ECO:0000256" key="16">
    <source>
        <dbReference type="ARBA" id="ARBA00077849"/>
    </source>
</evidence>
<dbReference type="PANTHER" id="PTHR43209">
    <property type="entry name" value="TRNA SULFURTRANSFERASE"/>
    <property type="match status" value="1"/>
</dbReference>
<comment type="catalytic activity">
    <reaction evidence="9 18">
        <text>[ThiI sulfur-carrier protein]-S-sulfanyl-L-cysteine + a uridine in tRNA + 2 reduced [2Fe-2S]-[ferredoxin] + ATP + H(+) = [ThiI sulfur-carrier protein]-L-cysteine + a 4-thiouridine in tRNA + 2 oxidized [2Fe-2S]-[ferredoxin] + AMP + diphosphate</text>
        <dbReference type="Rhea" id="RHEA:24176"/>
        <dbReference type="Rhea" id="RHEA-COMP:10000"/>
        <dbReference type="Rhea" id="RHEA-COMP:10001"/>
        <dbReference type="Rhea" id="RHEA-COMP:13337"/>
        <dbReference type="Rhea" id="RHEA-COMP:13338"/>
        <dbReference type="Rhea" id="RHEA-COMP:13339"/>
        <dbReference type="Rhea" id="RHEA-COMP:13340"/>
        <dbReference type="ChEBI" id="CHEBI:15378"/>
        <dbReference type="ChEBI" id="CHEBI:29950"/>
        <dbReference type="ChEBI" id="CHEBI:30616"/>
        <dbReference type="ChEBI" id="CHEBI:33019"/>
        <dbReference type="ChEBI" id="CHEBI:33737"/>
        <dbReference type="ChEBI" id="CHEBI:33738"/>
        <dbReference type="ChEBI" id="CHEBI:61963"/>
        <dbReference type="ChEBI" id="CHEBI:65315"/>
        <dbReference type="ChEBI" id="CHEBI:136798"/>
        <dbReference type="ChEBI" id="CHEBI:456215"/>
        <dbReference type="EC" id="2.8.1.4"/>
    </reaction>
</comment>
<feature type="binding site" evidence="18">
    <location>
        <begin position="180"/>
        <end position="181"/>
    </location>
    <ligand>
        <name>ATP</name>
        <dbReference type="ChEBI" id="CHEBI:30616"/>
    </ligand>
</feature>
<evidence type="ECO:0000256" key="17">
    <source>
        <dbReference type="ARBA" id="ARBA00080570"/>
    </source>
</evidence>
<evidence type="ECO:0000256" key="5">
    <source>
        <dbReference type="ARBA" id="ARBA00022741"/>
    </source>
</evidence>
<dbReference type="Proteomes" id="UP000262325">
    <property type="component" value="Unassembled WGS sequence"/>
</dbReference>
<sequence>MKKCLLISVGELILKGRNRSIFENTLIKKIKETAEKTGSYEFKKYRARYAVIAKTDDANFQELTSRVRDIFGITVIFQGYIASKDIGSIKKSVLKVAEKNSTFKIRSKRHDKSYSIKSLDLNREIGEFVLSEVQGTSVDVHNPKQVINIEIFEDSVIVFTEAVRGMGGLPYGTAGRVVSLFSGGIDSPVASWMMMKRGCEIIPVHFHTPPYTGEGSILKVKDLIKHLADFAGKPLVSYFVNFTSVQLAVKKCVPDKYVTVVSRRFMGRIAEEIASLENAKGIVTGEALAQVASQTLENMLCVDGVFGLTVLRPLVGLDKEEIVKKARYIGTYDISIRKEVDCCHLFVPKRPETKANIAGVCNAEKKVFEQLGTDWKYDCIVEKIG</sequence>
<evidence type="ECO:0000256" key="8">
    <source>
        <dbReference type="ARBA" id="ARBA00022977"/>
    </source>
</evidence>
<keyword evidence="6 18" id="KW-0067">ATP-binding</keyword>
<dbReference type="GO" id="GO:0005829">
    <property type="term" value="C:cytosol"/>
    <property type="evidence" value="ECO:0007669"/>
    <property type="project" value="TreeGrafter"/>
</dbReference>
<keyword evidence="2 18" id="KW-0963">Cytoplasm</keyword>
<evidence type="ECO:0000256" key="6">
    <source>
        <dbReference type="ARBA" id="ARBA00022840"/>
    </source>
</evidence>
<keyword evidence="4 18" id="KW-0808">Transferase</keyword>
<keyword evidence="7 18" id="KW-0694">RNA-binding</keyword>
<dbReference type="Pfam" id="PF02568">
    <property type="entry name" value="ThiI"/>
    <property type="match status" value="1"/>
</dbReference>
<evidence type="ECO:0000256" key="7">
    <source>
        <dbReference type="ARBA" id="ARBA00022884"/>
    </source>
</evidence>
<dbReference type="InterPro" id="IPR003720">
    <property type="entry name" value="tRNA_STrfase"/>
</dbReference>
<dbReference type="GO" id="GO:0000049">
    <property type="term" value="F:tRNA binding"/>
    <property type="evidence" value="ECO:0007669"/>
    <property type="project" value="UniProtKB-UniRule"/>
</dbReference>
<evidence type="ECO:0000256" key="2">
    <source>
        <dbReference type="ARBA" id="ARBA00022490"/>
    </source>
</evidence>
<dbReference type="InterPro" id="IPR004114">
    <property type="entry name" value="THUMP_dom"/>
</dbReference>
<keyword evidence="3 18" id="KW-0820">tRNA-binding</keyword>
<evidence type="ECO:0000256" key="4">
    <source>
        <dbReference type="ARBA" id="ARBA00022679"/>
    </source>
</evidence>
<evidence type="ECO:0000256" key="15">
    <source>
        <dbReference type="ARBA" id="ARBA00075337"/>
    </source>
</evidence>
<accession>A0A3D5Q8Y9</accession>
<keyword evidence="8 18" id="KW-0784">Thiamine biosynthesis</keyword>
<dbReference type="InterPro" id="IPR020536">
    <property type="entry name" value="ThiI_AANH"/>
</dbReference>
<feature type="binding site" evidence="18">
    <location>
        <position position="263"/>
    </location>
    <ligand>
        <name>ATP</name>
        <dbReference type="ChEBI" id="CHEBI:30616"/>
    </ligand>
</feature>
<name>A0A3D5Q8Y9_FLESI</name>
<dbReference type="GO" id="GO:0009229">
    <property type="term" value="P:thiamine diphosphate biosynthetic process"/>
    <property type="evidence" value="ECO:0007669"/>
    <property type="project" value="UniProtKB-UniRule"/>
</dbReference>
<dbReference type="UniPathway" id="UPA00060"/>
<dbReference type="HAMAP" id="MF_00021">
    <property type="entry name" value="ThiI"/>
    <property type="match status" value="1"/>
</dbReference>
<proteinExistence type="inferred from homology"/>
<evidence type="ECO:0000256" key="13">
    <source>
        <dbReference type="ARBA" id="ARBA00066827"/>
    </source>
</evidence>
<dbReference type="PANTHER" id="PTHR43209:SF1">
    <property type="entry name" value="TRNA SULFURTRANSFERASE"/>
    <property type="match status" value="1"/>
</dbReference>
<dbReference type="SUPFAM" id="SSF52402">
    <property type="entry name" value="Adenine nucleotide alpha hydrolases-like"/>
    <property type="match status" value="1"/>
</dbReference>
<dbReference type="EC" id="2.8.1.4" evidence="13 18"/>
<evidence type="ECO:0000256" key="3">
    <source>
        <dbReference type="ARBA" id="ARBA00022555"/>
    </source>
</evidence>
<evidence type="ECO:0000259" key="19">
    <source>
        <dbReference type="PROSITE" id="PS51165"/>
    </source>
</evidence>
<reference evidence="20 21" key="1">
    <citation type="journal article" date="2018" name="Nat. Biotechnol.">
        <title>A standardized bacterial taxonomy based on genome phylogeny substantially revises the tree of life.</title>
        <authorList>
            <person name="Parks D.H."/>
            <person name="Chuvochina M."/>
            <person name="Waite D.W."/>
            <person name="Rinke C."/>
            <person name="Skarshewski A."/>
            <person name="Chaumeil P.A."/>
            <person name="Hugenholtz P."/>
        </authorList>
    </citation>
    <scope>NUCLEOTIDE SEQUENCE [LARGE SCALE GENOMIC DNA]</scope>
    <source>
        <strain evidence="20">UBA8672</strain>
    </source>
</reference>
<dbReference type="EMBL" id="DPPF01000012">
    <property type="protein sequence ID" value="HCW92154.1"/>
    <property type="molecule type" value="Genomic_DNA"/>
</dbReference>
<dbReference type="Gene3D" id="3.40.50.620">
    <property type="entry name" value="HUPs"/>
    <property type="match status" value="1"/>
</dbReference>
<feature type="binding site" evidence="18">
    <location>
        <position position="285"/>
    </location>
    <ligand>
        <name>ATP</name>
        <dbReference type="ChEBI" id="CHEBI:30616"/>
    </ligand>
</feature>
<dbReference type="CDD" id="cd01712">
    <property type="entry name" value="PPase_ThiI"/>
    <property type="match status" value="1"/>
</dbReference>
<comment type="subcellular location">
    <subcellularLocation>
        <location evidence="1 18">Cytoplasm</location>
    </subcellularLocation>
</comment>
<comment type="pathway">
    <text evidence="18">Cofactor biosynthesis; thiamine diphosphate biosynthesis.</text>
</comment>
<dbReference type="InterPro" id="IPR014729">
    <property type="entry name" value="Rossmann-like_a/b/a_fold"/>
</dbReference>
<comment type="similarity">
    <text evidence="12 18">Belongs to the ThiI family.</text>
</comment>
<dbReference type="InterPro" id="IPR054173">
    <property type="entry name" value="ThiI_fer"/>
</dbReference>
<protein>
    <recommendedName>
        <fullName evidence="14 18">Probable tRNA sulfurtransferase</fullName>
        <ecNumber evidence="13 18">2.8.1.4</ecNumber>
    </recommendedName>
    <alternativeName>
        <fullName evidence="15 18">Sulfur carrier protein ThiS sulfurtransferase</fullName>
    </alternativeName>
    <alternativeName>
        <fullName evidence="16 18">Thiamine biosynthesis protein ThiI</fullName>
    </alternativeName>
    <alternativeName>
        <fullName evidence="17 18">tRNA 4-thiouridine synthase</fullName>
    </alternativeName>
</protein>
<evidence type="ECO:0000256" key="12">
    <source>
        <dbReference type="ARBA" id="ARBA00061472"/>
    </source>
</evidence>
<dbReference type="InterPro" id="IPR049961">
    <property type="entry name" value="ThiI_N"/>
</dbReference>
<dbReference type="SMART" id="SM00981">
    <property type="entry name" value="THUMP"/>
    <property type="match status" value="1"/>
</dbReference>
<evidence type="ECO:0000256" key="10">
    <source>
        <dbReference type="ARBA" id="ARBA00052330"/>
    </source>
</evidence>
<dbReference type="GO" id="GO:0002937">
    <property type="term" value="P:tRNA 4-thiouridine biosynthesis"/>
    <property type="evidence" value="ECO:0007669"/>
    <property type="project" value="TreeGrafter"/>
</dbReference>
<comment type="function">
    <text evidence="11 18">Catalyzes the ATP-dependent transfer of a sulfur to tRNA to produce 4-thiouridine in position 8 of tRNAs, which functions as a near-UV photosensor. Also catalyzes the transfer of sulfur to the sulfur carrier protein ThiS, forming ThiS-thiocarboxylate. This is a step in the synthesis of thiazole, in the thiamine biosynthesis pathway. The sulfur is donated as persulfide by IscS.</text>
</comment>
<evidence type="ECO:0000256" key="11">
    <source>
        <dbReference type="ARBA" id="ARBA00058382"/>
    </source>
</evidence>
<feature type="binding site" evidence="18">
    <location>
        <position position="294"/>
    </location>
    <ligand>
        <name>ATP</name>
        <dbReference type="ChEBI" id="CHEBI:30616"/>
    </ligand>
</feature>
<dbReference type="GO" id="GO:0052837">
    <property type="term" value="P:thiazole biosynthetic process"/>
    <property type="evidence" value="ECO:0007669"/>
    <property type="project" value="TreeGrafter"/>
</dbReference>
<dbReference type="CDD" id="cd11716">
    <property type="entry name" value="THUMP_ThiI"/>
    <property type="match status" value="1"/>
</dbReference>
<dbReference type="FunFam" id="3.40.50.620:FF:000053">
    <property type="entry name" value="Probable tRNA sulfurtransferase"/>
    <property type="match status" value="1"/>
</dbReference>
<feature type="domain" description="THUMP" evidence="19">
    <location>
        <begin position="61"/>
        <end position="162"/>
    </location>
</feature>
<dbReference type="Gene3D" id="3.30.2130.30">
    <property type="match status" value="1"/>
</dbReference>
<dbReference type="Pfam" id="PF02926">
    <property type="entry name" value="THUMP"/>
    <property type="match status" value="1"/>
</dbReference>
<evidence type="ECO:0000256" key="18">
    <source>
        <dbReference type="HAMAP-Rule" id="MF_00021"/>
    </source>
</evidence>
<dbReference type="NCBIfam" id="TIGR00342">
    <property type="entry name" value="tRNA uracil 4-sulfurtransferase ThiI"/>
    <property type="match status" value="1"/>
</dbReference>
<dbReference type="GO" id="GO:0005524">
    <property type="term" value="F:ATP binding"/>
    <property type="evidence" value="ECO:0007669"/>
    <property type="project" value="UniProtKB-UniRule"/>
</dbReference>
<dbReference type="GO" id="GO:0140741">
    <property type="term" value="F:tRNA-uracil-4 sulfurtransferase activity"/>
    <property type="evidence" value="ECO:0007669"/>
    <property type="project" value="UniProtKB-EC"/>
</dbReference>
<evidence type="ECO:0000256" key="9">
    <source>
        <dbReference type="ARBA" id="ARBA00050570"/>
    </source>
</evidence>
<dbReference type="InterPro" id="IPR050102">
    <property type="entry name" value="tRNA_sulfurtransferase_ThiI"/>
</dbReference>
<comment type="caution">
    <text evidence="20">The sequence shown here is derived from an EMBL/GenBank/DDBJ whole genome shotgun (WGS) entry which is preliminary data.</text>
</comment>
<dbReference type="SUPFAM" id="SSF143437">
    <property type="entry name" value="THUMP domain-like"/>
    <property type="match status" value="1"/>
</dbReference>
<gene>
    <name evidence="18" type="primary">thiI</name>
    <name evidence="20" type="ORF">DHM44_00555</name>
</gene>
<organism evidence="20 21">
    <name type="scientific">Flexistipes sinusarabici</name>
    <dbReference type="NCBI Taxonomy" id="2352"/>
    <lineage>
        <taxon>Bacteria</taxon>
        <taxon>Pseudomonadati</taxon>
        <taxon>Deferribacterota</taxon>
        <taxon>Deferribacteres</taxon>
        <taxon>Deferribacterales</taxon>
        <taxon>Flexistipitaceae</taxon>
        <taxon>Flexistipes</taxon>
    </lineage>
</organism>
<dbReference type="AlphaFoldDB" id="A0A3D5Q8Y9"/>
<dbReference type="Pfam" id="PF22025">
    <property type="entry name" value="ThiI_fer"/>
    <property type="match status" value="1"/>
</dbReference>
<dbReference type="InterPro" id="IPR049962">
    <property type="entry name" value="THUMP_ThiI"/>
</dbReference>
<evidence type="ECO:0000313" key="21">
    <source>
        <dbReference type="Proteomes" id="UP000262325"/>
    </source>
</evidence>
<evidence type="ECO:0000256" key="1">
    <source>
        <dbReference type="ARBA" id="ARBA00004496"/>
    </source>
</evidence>
<feature type="binding site" evidence="18">
    <location>
        <begin position="205"/>
        <end position="206"/>
    </location>
    <ligand>
        <name>ATP</name>
        <dbReference type="ChEBI" id="CHEBI:30616"/>
    </ligand>
</feature>
<dbReference type="GO" id="GO:0004810">
    <property type="term" value="F:CCA tRNA nucleotidyltransferase activity"/>
    <property type="evidence" value="ECO:0007669"/>
    <property type="project" value="InterPro"/>
</dbReference>
<dbReference type="GO" id="GO:0009228">
    <property type="term" value="P:thiamine biosynthetic process"/>
    <property type="evidence" value="ECO:0007669"/>
    <property type="project" value="UniProtKB-KW"/>
</dbReference>
<dbReference type="PROSITE" id="PS51165">
    <property type="entry name" value="THUMP"/>
    <property type="match status" value="1"/>
</dbReference>
<keyword evidence="5 18" id="KW-0547">Nucleotide-binding</keyword>
<evidence type="ECO:0000256" key="14">
    <source>
        <dbReference type="ARBA" id="ARBA00071867"/>
    </source>
</evidence>
<comment type="catalytic activity">
    <reaction evidence="10 18">
        <text>[ThiS sulfur-carrier protein]-C-terminal Gly-Gly-AMP + S-sulfanyl-L-cysteinyl-[cysteine desulfurase] + AH2 = [ThiS sulfur-carrier protein]-C-terminal-Gly-aminoethanethioate + L-cysteinyl-[cysteine desulfurase] + A + AMP + 2 H(+)</text>
        <dbReference type="Rhea" id="RHEA:43340"/>
        <dbReference type="Rhea" id="RHEA-COMP:12157"/>
        <dbReference type="Rhea" id="RHEA-COMP:12158"/>
        <dbReference type="Rhea" id="RHEA-COMP:12910"/>
        <dbReference type="Rhea" id="RHEA-COMP:19908"/>
        <dbReference type="ChEBI" id="CHEBI:13193"/>
        <dbReference type="ChEBI" id="CHEBI:15378"/>
        <dbReference type="ChEBI" id="CHEBI:17499"/>
        <dbReference type="ChEBI" id="CHEBI:29950"/>
        <dbReference type="ChEBI" id="CHEBI:61963"/>
        <dbReference type="ChEBI" id="CHEBI:90618"/>
        <dbReference type="ChEBI" id="CHEBI:232372"/>
        <dbReference type="ChEBI" id="CHEBI:456215"/>
    </reaction>
</comment>